<comment type="caution">
    <text evidence="2">The sequence shown here is derived from an EMBL/GenBank/DDBJ whole genome shotgun (WGS) entry which is preliminary data.</text>
</comment>
<keyword evidence="1" id="KW-1133">Transmembrane helix</keyword>
<keyword evidence="1" id="KW-0812">Transmembrane</keyword>
<dbReference type="STRING" id="1280514.AXFE_24260"/>
<feature type="transmembrane region" description="Helical" evidence="1">
    <location>
        <begin position="81"/>
        <end position="100"/>
    </location>
</feature>
<protein>
    <recommendedName>
        <fullName evidence="4">Holin-X, holin superfamily III</fullName>
    </recommendedName>
</protein>
<dbReference type="OrthoDB" id="9993532at2"/>
<dbReference type="AlphaFoldDB" id="A0A0D8HI50"/>
<reference evidence="2 3" key="1">
    <citation type="submission" date="2015-01" db="EMBL/GenBank/DDBJ databases">
        <title>Draft genome of the acidophilic iron oxidizer Acidithrix ferrooxidans strain Py-F3.</title>
        <authorList>
            <person name="Poehlein A."/>
            <person name="Eisen S."/>
            <person name="Schloemann M."/>
            <person name="Johnson B.D."/>
            <person name="Daniel R."/>
            <person name="Muehling M."/>
        </authorList>
    </citation>
    <scope>NUCLEOTIDE SEQUENCE [LARGE SCALE GENOMIC DNA]</scope>
    <source>
        <strain evidence="2 3">Py-F3</strain>
    </source>
</reference>
<evidence type="ECO:0008006" key="4">
    <source>
        <dbReference type="Google" id="ProtNLM"/>
    </source>
</evidence>
<name>A0A0D8HI50_9ACTN</name>
<gene>
    <name evidence="2" type="ORF">AXFE_24260</name>
</gene>
<sequence length="109" mass="12095">MDQEINPQSAPSKKSDWPERATNLVIEVTDSIREKGISPIYRIVRVLIFGLLGAALASTVAILLLIGIIRAMTVYLFGDNVWITYLVLGVIFSAAGFFIWSKRIKALND</sequence>
<evidence type="ECO:0000313" key="2">
    <source>
        <dbReference type="EMBL" id="KJF16761.1"/>
    </source>
</evidence>
<evidence type="ECO:0000256" key="1">
    <source>
        <dbReference type="SAM" id="Phobius"/>
    </source>
</evidence>
<keyword evidence="3" id="KW-1185">Reference proteome</keyword>
<dbReference type="EMBL" id="JXYS01000075">
    <property type="protein sequence ID" value="KJF16761.1"/>
    <property type="molecule type" value="Genomic_DNA"/>
</dbReference>
<feature type="transmembrane region" description="Helical" evidence="1">
    <location>
        <begin position="43"/>
        <end position="69"/>
    </location>
</feature>
<dbReference type="RefSeq" id="WP_052606093.1">
    <property type="nucleotide sequence ID" value="NZ_JXYS01000075.1"/>
</dbReference>
<dbReference type="Proteomes" id="UP000032360">
    <property type="component" value="Unassembled WGS sequence"/>
</dbReference>
<keyword evidence="1" id="KW-0472">Membrane</keyword>
<proteinExistence type="predicted"/>
<organism evidence="2 3">
    <name type="scientific">Acidithrix ferrooxidans</name>
    <dbReference type="NCBI Taxonomy" id="1280514"/>
    <lineage>
        <taxon>Bacteria</taxon>
        <taxon>Bacillati</taxon>
        <taxon>Actinomycetota</taxon>
        <taxon>Acidimicrobiia</taxon>
        <taxon>Acidimicrobiales</taxon>
        <taxon>Acidimicrobiaceae</taxon>
        <taxon>Acidithrix</taxon>
    </lineage>
</organism>
<evidence type="ECO:0000313" key="3">
    <source>
        <dbReference type="Proteomes" id="UP000032360"/>
    </source>
</evidence>
<accession>A0A0D8HI50</accession>